<accession>A0A554X459</accession>
<keyword evidence="1" id="KW-0812">Transmembrane</keyword>
<comment type="caution">
    <text evidence="2">The sequence shown here is derived from an EMBL/GenBank/DDBJ whole genome shotgun (WGS) entry which is preliminary data.</text>
</comment>
<reference evidence="2 3" key="1">
    <citation type="submission" date="2019-07" db="EMBL/GenBank/DDBJ databases">
        <title>Tepidimonas thermarum AA-1 draft genome.</title>
        <authorList>
            <person name="Da Costa M.S."/>
            <person name="Froufe H.J.C."/>
            <person name="Egas C."/>
            <person name="Albuquerque L."/>
        </authorList>
    </citation>
    <scope>NUCLEOTIDE SEQUENCE [LARGE SCALE GENOMIC DNA]</scope>
    <source>
        <strain evidence="2 3">AA-1</strain>
    </source>
</reference>
<evidence type="ECO:0000313" key="3">
    <source>
        <dbReference type="Proteomes" id="UP000318542"/>
    </source>
</evidence>
<evidence type="ECO:0000256" key="1">
    <source>
        <dbReference type="SAM" id="Phobius"/>
    </source>
</evidence>
<dbReference type="EMBL" id="VJOL01000011">
    <property type="protein sequence ID" value="TSE30631.1"/>
    <property type="molecule type" value="Genomic_DNA"/>
</dbReference>
<name>A0A554X459_9BURK</name>
<gene>
    <name evidence="2" type="ORF">Tther_00871</name>
</gene>
<dbReference type="Proteomes" id="UP000318542">
    <property type="component" value="Unassembled WGS sequence"/>
</dbReference>
<feature type="transmembrane region" description="Helical" evidence="1">
    <location>
        <begin position="34"/>
        <end position="51"/>
    </location>
</feature>
<dbReference type="OrthoDB" id="8907851at2"/>
<dbReference type="RefSeq" id="WP_143901323.1">
    <property type="nucleotide sequence ID" value="NZ_VJOL01000011.1"/>
</dbReference>
<dbReference type="AlphaFoldDB" id="A0A554X459"/>
<feature type="transmembrane region" description="Helical" evidence="1">
    <location>
        <begin position="63"/>
        <end position="83"/>
    </location>
</feature>
<organism evidence="2 3">
    <name type="scientific">Tepidimonas thermarum</name>
    <dbReference type="NCBI Taxonomy" id="335431"/>
    <lineage>
        <taxon>Bacteria</taxon>
        <taxon>Pseudomonadati</taxon>
        <taxon>Pseudomonadota</taxon>
        <taxon>Betaproteobacteria</taxon>
        <taxon>Burkholderiales</taxon>
        <taxon>Tepidimonas</taxon>
    </lineage>
</organism>
<keyword evidence="1" id="KW-1133">Transmembrane helix</keyword>
<proteinExistence type="predicted"/>
<keyword evidence="3" id="KW-1185">Reference proteome</keyword>
<sequence length="183" mass="19229">MSTLMMQTPPAAAPTHAGAPSHVEAARRSAAPRALATLLLAAGVAALAVVTDRLVVTWADGDLLSAWVLMWAVVFAGSLLLASPARHAAQRVMAALNAWALRRALARAEARTQALARTDARLHADLQARPAPATASPADWADALSPLGPDLALDTAHATRAWALSTAEQVVMPDGRRYSLYYV</sequence>
<protein>
    <submittedName>
        <fullName evidence="2">Uncharacterized protein</fullName>
    </submittedName>
</protein>
<keyword evidence="1" id="KW-0472">Membrane</keyword>
<evidence type="ECO:0000313" key="2">
    <source>
        <dbReference type="EMBL" id="TSE30631.1"/>
    </source>
</evidence>